<comment type="caution">
    <text evidence="4">The sequence shown here is derived from an EMBL/GenBank/DDBJ whole genome shotgun (WGS) entry which is preliminary data.</text>
</comment>
<dbReference type="Pfam" id="PF01370">
    <property type="entry name" value="Epimerase"/>
    <property type="match status" value="1"/>
</dbReference>
<accession>A0ABT1ADQ9</accession>
<gene>
    <name evidence="3" type="ORF">KDL28_37825</name>
    <name evidence="4" type="ORF">KDL28_38935</name>
</gene>
<evidence type="ECO:0000259" key="2">
    <source>
        <dbReference type="Pfam" id="PF01370"/>
    </source>
</evidence>
<dbReference type="EMBL" id="JAGSOV010000094">
    <property type="protein sequence ID" value="MCO1660822.1"/>
    <property type="molecule type" value="Genomic_DNA"/>
</dbReference>
<feature type="region of interest" description="Disordered" evidence="1">
    <location>
        <begin position="304"/>
        <end position="323"/>
    </location>
</feature>
<sequence length="335" mass="35864">MRLLVLGGTHHVGRAVVETALARGDEVTTLNRGVSRPPTPDTQALVADRTDHEAVRAALGGQEWDAAIDTWAGAPRAVRDAARLLADRVGHYGYVSSHGVYQWPWPSGADERAPLVTGDPGSDDGKDYAAAKRGAELAVLEAFGDRALLARSGGIIGPYEDVGRIPWWMRRIERGGRVLAPGRPETPLQFIDARDIAVWMLSAADRGLGGAFNVNSRPASTTMGELLHTLAEVLGSDAELVWADSGLLEREGLMLGMEFGLRYPGYPSPTGIHDADTSAAHAAGLVCRPLRETLADTWAWLRTEGDPRQPAGTPPMGSWSDTAAERRVLDLLTAS</sequence>
<dbReference type="PANTHER" id="PTHR43245">
    <property type="entry name" value="BIFUNCTIONAL POLYMYXIN RESISTANCE PROTEIN ARNA"/>
    <property type="match status" value="1"/>
</dbReference>
<reference evidence="4" key="1">
    <citation type="submission" date="2021-04" db="EMBL/GenBank/DDBJ databases">
        <title>Pseudonocardia sp. nov., isolated from sandy soil of mangrove forest.</title>
        <authorList>
            <person name="Zan Z."/>
            <person name="Huang R."/>
            <person name="Liu W."/>
        </authorList>
    </citation>
    <scope>NUCLEOTIDE SEQUENCE</scope>
    <source>
        <strain evidence="4">S2-4</strain>
    </source>
</reference>
<evidence type="ECO:0000256" key="1">
    <source>
        <dbReference type="SAM" id="MobiDB-lite"/>
    </source>
</evidence>
<evidence type="ECO:0000313" key="4">
    <source>
        <dbReference type="EMBL" id="MCO1661040.1"/>
    </source>
</evidence>
<dbReference type="InterPro" id="IPR050177">
    <property type="entry name" value="Lipid_A_modif_metabolic_enz"/>
</dbReference>
<proteinExistence type="predicted"/>
<dbReference type="PANTHER" id="PTHR43245:SF13">
    <property type="entry name" value="UDP-D-APIOSE_UDP-D-XYLOSE SYNTHASE 2"/>
    <property type="match status" value="1"/>
</dbReference>
<keyword evidence="5" id="KW-1185">Reference proteome</keyword>
<dbReference type="InterPro" id="IPR036291">
    <property type="entry name" value="NAD(P)-bd_dom_sf"/>
</dbReference>
<dbReference type="RefSeq" id="WP_252446359.1">
    <property type="nucleotide sequence ID" value="NZ_JAGSOV010000094.1"/>
</dbReference>
<dbReference type="EMBL" id="JAGSOV010000104">
    <property type="protein sequence ID" value="MCO1661040.1"/>
    <property type="molecule type" value="Genomic_DNA"/>
</dbReference>
<evidence type="ECO:0000313" key="5">
    <source>
        <dbReference type="Proteomes" id="UP001165283"/>
    </source>
</evidence>
<dbReference type="Proteomes" id="UP001165283">
    <property type="component" value="Unassembled WGS sequence"/>
</dbReference>
<dbReference type="SUPFAM" id="SSF51735">
    <property type="entry name" value="NAD(P)-binding Rossmann-fold domains"/>
    <property type="match status" value="1"/>
</dbReference>
<organism evidence="4 5">
    <name type="scientific">Pseudonocardia humida</name>
    <dbReference type="NCBI Taxonomy" id="2800819"/>
    <lineage>
        <taxon>Bacteria</taxon>
        <taxon>Bacillati</taxon>
        <taxon>Actinomycetota</taxon>
        <taxon>Actinomycetes</taxon>
        <taxon>Pseudonocardiales</taxon>
        <taxon>Pseudonocardiaceae</taxon>
        <taxon>Pseudonocardia</taxon>
    </lineage>
</organism>
<feature type="domain" description="NAD-dependent epimerase/dehydratase" evidence="2">
    <location>
        <begin position="4"/>
        <end position="214"/>
    </location>
</feature>
<evidence type="ECO:0000313" key="3">
    <source>
        <dbReference type="EMBL" id="MCO1660822.1"/>
    </source>
</evidence>
<protein>
    <submittedName>
        <fullName evidence="4">NAD-dependent epimerase/dehydratase family protein</fullName>
    </submittedName>
</protein>
<dbReference type="InterPro" id="IPR001509">
    <property type="entry name" value="Epimerase_deHydtase"/>
</dbReference>
<dbReference type="Gene3D" id="3.40.50.720">
    <property type="entry name" value="NAD(P)-binding Rossmann-like Domain"/>
    <property type="match status" value="1"/>
</dbReference>
<name>A0ABT1ADQ9_9PSEU</name>